<dbReference type="AlphaFoldDB" id="A0A9D2PQ46"/>
<accession>A0A9D2PQ46</accession>
<reference evidence="2" key="2">
    <citation type="submission" date="2021-04" db="EMBL/GenBank/DDBJ databases">
        <authorList>
            <person name="Gilroy R."/>
        </authorList>
    </citation>
    <scope>NUCLEOTIDE SEQUENCE</scope>
    <source>
        <strain evidence="2">ChiBcec2-3848</strain>
    </source>
</reference>
<feature type="transmembrane region" description="Helical" evidence="1">
    <location>
        <begin position="189"/>
        <end position="212"/>
    </location>
</feature>
<dbReference type="Proteomes" id="UP000823886">
    <property type="component" value="Unassembled WGS sequence"/>
</dbReference>
<sequence>MNDYFYGWYYRFQGKNGSAAVIPAVHLSEKERSCLIQVITEKESLYREFPIGQFRIDRKKERMQIGENLFSRKGICLDFLGDKIEKAGGKGEGSSLKNASPARVQVSGRLRFGKFTVPDDDIMGPFSMIPGMECRHEVYSMKHTVNGRLKLDQTVLDFQEAMGYMEGDSGNSFPEKYIWTQHFLPQGSLMLAVADIPLAGIHFTGTVGILFFRNREYRFATYLGASVRKMGEGELLIRQGHWQLQVRFPKPGGSLLHAPDCGQMVRTIRESVACEAEYTLLYRNRVLLHIKTDQAAAEYEI</sequence>
<reference evidence="2" key="1">
    <citation type="journal article" date="2021" name="PeerJ">
        <title>Extensive microbial diversity within the chicken gut microbiome revealed by metagenomics and culture.</title>
        <authorList>
            <person name="Gilroy R."/>
            <person name="Ravi A."/>
            <person name="Getino M."/>
            <person name="Pursley I."/>
            <person name="Horton D.L."/>
            <person name="Alikhan N.F."/>
            <person name="Baker D."/>
            <person name="Gharbi K."/>
            <person name="Hall N."/>
            <person name="Watson M."/>
            <person name="Adriaenssens E.M."/>
            <person name="Foster-Nyarko E."/>
            <person name="Jarju S."/>
            <person name="Secka A."/>
            <person name="Antonio M."/>
            <person name="Oren A."/>
            <person name="Chaudhuri R.R."/>
            <person name="La Ragione R."/>
            <person name="Hildebrand F."/>
            <person name="Pallen M.J."/>
        </authorList>
    </citation>
    <scope>NUCLEOTIDE SEQUENCE</scope>
    <source>
        <strain evidence="2">ChiBcec2-3848</strain>
    </source>
</reference>
<keyword evidence="1" id="KW-0812">Transmembrane</keyword>
<keyword evidence="1" id="KW-1133">Transmembrane helix</keyword>
<gene>
    <name evidence="2" type="ORF">H9753_09145</name>
</gene>
<evidence type="ECO:0000313" key="2">
    <source>
        <dbReference type="EMBL" id="HJC63767.1"/>
    </source>
</evidence>
<keyword evidence="1" id="KW-0472">Membrane</keyword>
<dbReference type="EMBL" id="DWVZ01000123">
    <property type="protein sequence ID" value="HJC63767.1"/>
    <property type="molecule type" value="Genomic_DNA"/>
</dbReference>
<dbReference type="GO" id="GO:0009976">
    <property type="term" value="F:tocopherol cyclase activity"/>
    <property type="evidence" value="ECO:0007669"/>
    <property type="project" value="InterPro"/>
</dbReference>
<evidence type="ECO:0000256" key="1">
    <source>
        <dbReference type="SAM" id="Phobius"/>
    </source>
</evidence>
<comment type="caution">
    <text evidence="2">The sequence shown here is derived from an EMBL/GenBank/DDBJ whole genome shotgun (WGS) entry which is preliminary data.</text>
</comment>
<protein>
    <submittedName>
        <fullName evidence="2">Uncharacterized protein</fullName>
    </submittedName>
</protein>
<proteinExistence type="predicted"/>
<name>A0A9D2PQ46_9FIRM</name>
<dbReference type="InterPro" id="IPR025893">
    <property type="entry name" value="Tocopherol_cyclase"/>
</dbReference>
<organism evidence="2 3">
    <name type="scientific">Candidatus Blautia merdavium</name>
    <dbReference type="NCBI Taxonomy" id="2838494"/>
    <lineage>
        <taxon>Bacteria</taxon>
        <taxon>Bacillati</taxon>
        <taxon>Bacillota</taxon>
        <taxon>Clostridia</taxon>
        <taxon>Lachnospirales</taxon>
        <taxon>Lachnospiraceae</taxon>
        <taxon>Blautia</taxon>
    </lineage>
</organism>
<dbReference type="Pfam" id="PF14249">
    <property type="entry name" value="Tocopherol_cycl"/>
    <property type="match status" value="1"/>
</dbReference>
<evidence type="ECO:0000313" key="3">
    <source>
        <dbReference type="Proteomes" id="UP000823886"/>
    </source>
</evidence>